<evidence type="ECO:0000256" key="2">
    <source>
        <dbReference type="ARBA" id="ARBA00022692"/>
    </source>
</evidence>
<comment type="subcellular location">
    <subcellularLocation>
        <location evidence="1">Membrane</location>
        <topology evidence="1">Multi-pass membrane protein</topology>
    </subcellularLocation>
</comment>
<evidence type="ECO:0000313" key="7">
    <source>
        <dbReference type="EMBL" id="MPR04720.1"/>
    </source>
</evidence>
<organism evidence="7 8">
    <name type="scientific">Pseudomonas kitaguniensis</name>
    <dbReference type="NCBI Taxonomy" id="2607908"/>
    <lineage>
        <taxon>Bacteria</taxon>
        <taxon>Pseudomonadati</taxon>
        <taxon>Pseudomonadota</taxon>
        <taxon>Gammaproteobacteria</taxon>
        <taxon>Pseudomonadales</taxon>
        <taxon>Pseudomonadaceae</taxon>
        <taxon>Pseudomonas</taxon>
    </lineage>
</organism>
<dbReference type="Pfam" id="PF07690">
    <property type="entry name" value="MFS_1"/>
    <property type="match status" value="1"/>
</dbReference>
<dbReference type="PROSITE" id="PS50850">
    <property type="entry name" value="MFS"/>
    <property type="match status" value="1"/>
</dbReference>
<keyword evidence="4 5" id="KW-0472">Membrane</keyword>
<protein>
    <submittedName>
        <fullName evidence="7">MFS transporter</fullName>
    </submittedName>
</protein>
<dbReference type="Gene3D" id="1.20.1250.20">
    <property type="entry name" value="MFS general substrate transporter like domains"/>
    <property type="match status" value="1"/>
</dbReference>
<name>A0A5N7KRW8_9PSED</name>
<evidence type="ECO:0000256" key="4">
    <source>
        <dbReference type="ARBA" id="ARBA00023136"/>
    </source>
</evidence>
<evidence type="ECO:0000256" key="3">
    <source>
        <dbReference type="ARBA" id="ARBA00022989"/>
    </source>
</evidence>
<keyword evidence="2 5" id="KW-0812">Transmembrane</keyword>
<feature type="transmembrane region" description="Helical" evidence="5">
    <location>
        <begin position="351"/>
        <end position="370"/>
    </location>
</feature>
<dbReference type="InterPro" id="IPR036259">
    <property type="entry name" value="MFS_trans_sf"/>
</dbReference>
<feature type="transmembrane region" description="Helical" evidence="5">
    <location>
        <begin position="376"/>
        <end position="403"/>
    </location>
</feature>
<feature type="transmembrane region" description="Helical" evidence="5">
    <location>
        <begin position="47"/>
        <end position="67"/>
    </location>
</feature>
<evidence type="ECO:0000256" key="5">
    <source>
        <dbReference type="SAM" id="Phobius"/>
    </source>
</evidence>
<dbReference type="InterPro" id="IPR020846">
    <property type="entry name" value="MFS_dom"/>
</dbReference>
<accession>A0A5N7KRW8</accession>
<keyword evidence="3 5" id="KW-1133">Transmembrane helix</keyword>
<dbReference type="PANTHER" id="PTHR23530">
    <property type="entry name" value="TRANSPORT PROTEIN-RELATED"/>
    <property type="match status" value="1"/>
</dbReference>
<feature type="transmembrane region" description="Helical" evidence="5">
    <location>
        <begin position="74"/>
        <end position="93"/>
    </location>
</feature>
<dbReference type="InterPro" id="IPR053160">
    <property type="entry name" value="MFS_DHA3_Transporter"/>
</dbReference>
<dbReference type="EMBL" id="VUAZ01000151">
    <property type="protein sequence ID" value="MPR04720.1"/>
    <property type="molecule type" value="Genomic_DNA"/>
</dbReference>
<feature type="transmembrane region" description="Helical" evidence="5">
    <location>
        <begin position="165"/>
        <end position="186"/>
    </location>
</feature>
<feature type="transmembrane region" description="Helical" evidence="5">
    <location>
        <begin position="314"/>
        <end position="331"/>
    </location>
</feature>
<dbReference type="InterPro" id="IPR005829">
    <property type="entry name" value="Sugar_transporter_CS"/>
</dbReference>
<dbReference type="PROSITE" id="PS00216">
    <property type="entry name" value="SUGAR_TRANSPORT_1"/>
    <property type="match status" value="1"/>
</dbReference>
<evidence type="ECO:0000256" key="1">
    <source>
        <dbReference type="ARBA" id="ARBA00004141"/>
    </source>
</evidence>
<sequence>MGALRFLKNKNDNLYYSLSIFLNMDVQRSLFVLYLLQLGITQGEIGILQSFLFFSAVALEIPSGVLADRYGRKVSLIIGFLGLCISGIGFLLFSSFIPFAIIFCLFGASIAMSSGSDRALLYDNLLAEHRTEEYPKIVSRARAIGAVSLGLSMLLGGVLQDTWSWNSVYIFFAISKLAGALAVTFIPELKLPSLSRHDTKKSAMSHKTTDGIFTLLINFFRSKKGAFLIPLFIGYALFELSTIPLFIYGQPFFSLQGLEIPMIAGIYAAIEGLSAVMFMAAGFMCSRFSLGIIAFTTTIIATLLLFILSLSTGIIISVASFLLIMSLPAIYETSYEAYIHDNVDSRIRASCLSVANLVNSVIIGISYTVFGGLLDAYGFSLTLMIVAATCFAGLLGVSATLLIGRQKTHLKKQEA</sequence>
<evidence type="ECO:0000313" key="8">
    <source>
        <dbReference type="Proteomes" id="UP000326112"/>
    </source>
</evidence>
<feature type="transmembrane region" description="Helical" evidence="5">
    <location>
        <begin position="14"/>
        <end position="35"/>
    </location>
</feature>
<comment type="caution">
    <text evidence="7">The sequence shown here is derived from an EMBL/GenBank/DDBJ whole genome shotgun (WGS) entry which is preliminary data.</text>
</comment>
<dbReference type="InterPro" id="IPR011701">
    <property type="entry name" value="MFS"/>
</dbReference>
<keyword evidence="8" id="KW-1185">Reference proteome</keyword>
<dbReference type="Proteomes" id="UP000326112">
    <property type="component" value="Unassembled WGS sequence"/>
</dbReference>
<dbReference type="SUPFAM" id="SSF103473">
    <property type="entry name" value="MFS general substrate transporter"/>
    <property type="match status" value="1"/>
</dbReference>
<reference evidence="7 8" key="1">
    <citation type="journal article" date="2020" name="Int. J. Syst. Evol. Microbiol.">
        <title>Pseudomonas kitaguniensis sp. nov., a pathogen causing bacterial rot of Welsh onion in Japan.</title>
        <authorList>
            <person name="Sawada H."/>
            <person name="Fujikawa T."/>
            <person name="Nishiwaki Y."/>
            <person name="Horita H."/>
        </authorList>
    </citation>
    <scope>NUCLEOTIDE SEQUENCE [LARGE SCALE GENOMIC DNA]</scope>
    <source>
        <strain evidence="7 8">MAFF 212408</strain>
    </source>
</reference>
<dbReference type="PANTHER" id="PTHR23530:SF1">
    <property type="entry name" value="PERMEASE, MAJOR FACILITATOR SUPERFAMILY-RELATED"/>
    <property type="match status" value="1"/>
</dbReference>
<feature type="transmembrane region" description="Helical" evidence="5">
    <location>
        <begin position="99"/>
        <end position="120"/>
    </location>
</feature>
<proteinExistence type="predicted"/>
<feature type="domain" description="Major facilitator superfamily (MFS) profile" evidence="6">
    <location>
        <begin position="1"/>
        <end position="405"/>
    </location>
</feature>
<feature type="transmembrane region" description="Helical" evidence="5">
    <location>
        <begin position="141"/>
        <end position="159"/>
    </location>
</feature>
<gene>
    <name evidence="7" type="ORF">F0169_23185</name>
</gene>
<feature type="transmembrane region" description="Helical" evidence="5">
    <location>
        <begin position="260"/>
        <end position="281"/>
    </location>
</feature>
<feature type="transmembrane region" description="Helical" evidence="5">
    <location>
        <begin position="288"/>
        <end position="308"/>
    </location>
</feature>
<feature type="transmembrane region" description="Helical" evidence="5">
    <location>
        <begin position="226"/>
        <end position="248"/>
    </location>
</feature>
<evidence type="ECO:0000259" key="6">
    <source>
        <dbReference type="PROSITE" id="PS50850"/>
    </source>
</evidence>
<reference evidence="7 8" key="2">
    <citation type="journal article" date="2023" name="Plant Pathol.">
        <title>Dismantling and reorganizing Pseudomonas marginalis sensu#lato.</title>
        <authorList>
            <person name="Sawada H."/>
            <person name="Fujikawa T."/>
            <person name="Satou M."/>
        </authorList>
    </citation>
    <scope>NUCLEOTIDE SEQUENCE [LARGE SCALE GENOMIC DNA]</scope>
    <source>
        <strain evidence="7 8">MAFF 212408</strain>
    </source>
</reference>